<dbReference type="Pfam" id="PF05076">
    <property type="entry name" value="SUFU"/>
    <property type="match status" value="1"/>
</dbReference>
<name>A0A562ZMK5_9BURK</name>
<evidence type="ECO:0000313" key="2">
    <source>
        <dbReference type="EMBL" id="TWO69822.1"/>
    </source>
</evidence>
<keyword evidence="3" id="KW-1185">Reference proteome</keyword>
<reference evidence="2 3" key="1">
    <citation type="submission" date="2019-07" db="EMBL/GenBank/DDBJ databases">
        <title>Caenimonas sedimenti sp. nov., isolated from activated sludge.</title>
        <authorList>
            <person name="Xu J."/>
        </authorList>
    </citation>
    <scope>NUCLEOTIDE SEQUENCE [LARGE SCALE GENOMIC DNA]</scope>
    <source>
        <strain evidence="2 3">HX-9-20</strain>
    </source>
</reference>
<comment type="caution">
    <text evidence="2">The sequence shown here is derived from an EMBL/GenBank/DDBJ whole genome shotgun (WGS) entry which is preliminary data.</text>
</comment>
<proteinExistence type="predicted"/>
<evidence type="ECO:0000313" key="3">
    <source>
        <dbReference type="Proteomes" id="UP000318199"/>
    </source>
</evidence>
<gene>
    <name evidence="2" type="ORF">FN976_18575</name>
</gene>
<dbReference type="EMBL" id="VOBQ01000014">
    <property type="protein sequence ID" value="TWO69822.1"/>
    <property type="molecule type" value="Genomic_DNA"/>
</dbReference>
<dbReference type="OrthoDB" id="4827574at2"/>
<dbReference type="Proteomes" id="UP000318199">
    <property type="component" value="Unassembled WGS sequence"/>
</dbReference>
<accession>A0A562ZMK5</accession>
<dbReference type="AlphaFoldDB" id="A0A562ZMK5"/>
<evidence type="ECO:0000259" key="1">
    <source>
        <dbReference type="Pfam" id="PF05076"/>
    </source>
</evidence>
<protein>
    <submittedName>
        <fullName evidence="2">Suppressor of fused domain protein</fullName>
    </submittedName>
</protein>
<organism evidence="2 3">
    <name type="scientific">Caenimonas sedimenti</name>
    <dbReference type="NCBI Taxonomy" id="2596921"/>
    <lineage>
        <taxon>Bacteria</taxon>
        <taxon>Pseudomonadati</taxon>
        <taxon>Pseudomonadota</taxon>
        <taxon>Betaproteobacteria</taxon>
        <taxon>Burkholderiales</taxon>
        <taxon>Comamonadaceae</taxon>
        <taxon>Caenimonas</taxon>
    </lineage>
</organism>
<dbReference type="InterPro" id="IPR020941">
    <property type="entry name" value="SUFU-like_domain"/>
</dbReference>
<feature type="domain" description="Suppressor of fused-like" evidence="1">
    <location>
        <begin position="55"/>
        <end position="227"/>
    </location>
</feature>
<sequence length="238" mass="26477">MSELVSPSGNPILRHGEAAQWEAAGGDSSEPRISEHIQAHLGPVDVVFHELVSDAVHIDVHVVRPGPASSFVRLVTSGMSDRPMNVPADAGAPRHLELMVTLPAGWRLTQEDLKDERWYWPIRMLKFLARLPHKYDTWLGFGHTVPNGDPPEPYAPGTGLAGAIILPPITLPEDFQILRVDPAKEIHFMSVIPLYPQEMDLKLRSGTQKLLEKFDKAGFSDLIDPARTNVARKRFGFF</sequence>
<dbReference type="RefSeq" id="WP_145894535.1">
    <property type="nucleotide sequence ID" value="NZ_VOBQ01000014.1"/>
</dbReference>